<keyword evidence="1" id="KW-1133">Transmembrane helix</keyword>
<dbReference type="KEGG" id="bcad:DBX24_01610"/>
<organism evidence="2 3">
    <name type="scientific">Bergeyella cardium</name>
    <dbReference type="NCBI Taxonomy" id="1585976"/>
    <lineage>
        <taxon>Bacteria</taxon>
        <taxon>Pseudomonadati</taxon>
        <taxon>Bacteroidota</taxon>
        <taxon>Flavobacteriia</taxon>
        <taxon>Flavobacteriales</taxon>
        <taxon>Weeksellaceae</taxon>
        <taxon>Bergeyella</taxon>
    </lineage>
</organism>
<evidence type="ECO:0000256" key="1">
    <source>
        <dbReference type="SAM" id="Phobius"/>
    </source>
</evidence>
<feature type="transmembrane region" description="Helical" evidence="1">
    <location>
        <begin position="23"/>
        <end position="45"/>
    </location>
</feature>
<dbReference type="AlphaFoldDB" id="A0A6P1QY74"/>
<evidence type="ECO:0000313" key="3">
    <source>
        <dbReference type="Proteomes" id="UP000464318"/>
    </source>
</evidence>
<keyword evidence="1" id="KW-0812">Transmembrane</keyword>
<keyword evidence="3" id="KW-1185">Reference proteome</keyword>
<dbReference type="EMBL" id="CP029149">
    <property type="protein sequence ID" value="QHN66077.1"/>
    <property type="molecule type" value="Genomic_DNA"/>
</dbReference>
<accession>A0A6P1QY74</accession>
<dbReference type="Proteomes" id="UP000464318">
    <property type="component" value="Chromosome"/>
</dbReference>
<sequence>MILNILIVFIIINTLIKLSFWKLWQVAIMGVLSAGFLLFAYTYAIEQSQVTIQQALENTKVLSNMAVLVSIEAGFCIGFCFLALRTLFLGKESRGYKILKWYPSLLIFPVLFYLLTQSIFYFSGADFFTTTTVLAIGVLLLIIGGAYGIKELLPEEDFRLEVHFLTSLFITILGLISTTNGNTIYVPKSEPMNFTALGLTFLLFIGMFILGFFINKIWWRIRKTK</sequence>
<feature type="transmembrane region" description="Helical" evidence="1">
    <location>
        <begin position="101"/>
        <end position="121"/>
    </location>
</feature>
<feature type="transmembrane region" description="Helical" evidence="1">
    <location>
        <begin position="160"/>
        <end position="177"/>
    </location>
</feature>
<reference evidence="2 3" key="1">
    <citation type="submission" date="2018-04" db="EMBL/GenBank/DDBJ databases">
        <title>Characteristic and Complete Genome Sequencing of A Novel Member of Infective Endocarditis Causative Bacteria: Bergeyella cardium QL-PH.</title>
        <authorList>
            <person name="Pan H."/>
            <person name="Sun E."/>
            <person name="Zhang Y."/>
        </authorList>
    </citation>
    <scope>NUCLEOTIDE SEQUENCE [LARGE SCALE GENOMIC DNA]</scope>
    <source>
        <strain evidence="2 3">HPQL</strain>
    </source>
</reference>
<evidence type="ECO:0000313" key="2">
    <source>
        <dbReference type="EMBL" id="QHN66077.1"/>
    </source>
</evidence>
<gene>
    <name evidence="2" type="ORF">DBX24_01610</name>
</gene>
<feature type="transmembrane region" description="Helical" evidence="1">
    <location>
        <begin position="197"/>
        <end position="219"/>
    </location>
</feature>
<protein>
    <submittedName>
        <fullName evidence="2">Uncharacterized protein</fullName>
    </submittedName>
</protein>
<name>A0A6P1QY74_9FLAO</name>
<dbReference type="OrthoDB" id="1047589at2"/>
<feature type="transmembrane region" description="Helical" evidence="1">
    <location>
        <begin position="65"/>
        <end position="89"/>
    </location>
</feature>
<feature type="transmembrane region" description="Helical" evidence="1">
    <location>
        <begin position="127"/>
        <end position="148"/>
    </location>
</feature>
<keyword evidence="1" id="KW-0472">Membrane</keyword>
<proteinExistence type="predicted"/>